<dbReference type="Gene3D" id="2.130.10.10">
    <property type="entry name" value="YVTN repeat-like/Quinoprotein amine dehydrogenase"/>
    <property type="match status" value="2"/>
</dbReference>
<name>A0A383VJV5_TETOB</name>
<proteinExistence type="predicted"/>
<dbReference type="InterPro" id="IPR011047">
    <property type="entry name" value="Quinoprotein_ADH-like_sf"/>
</dbReference>
<dbReference type="InterPro" id="IPR036322">
    <property type="entry name" value="WD40_repeat_dom_sf"/>
</dbReference>
<organism evidence="2 3">
    <name type="scientific">Tetradesmus obliquus</name>
    <name type="common">Green alga</name>
    <name type="synonym">Acutodesmus obliquus</name>
    <dbReference type="NCBI Taxonomy" id="3088"/>
    <lineage>
        <taxon>Eukaryota</taxon>
        <taxon>Viridiplantae</taxon>
        <taxon>Chlorophyta</taxon>
        <taxon>core chlorophytes</taxon>
        <taxon>Chlorophyceae</taxon>
        <taxon>CS clade</taxon>
        <taxon>Sphaeropleales</taxon>
        <taxon>Scenedesmaceae</taxon>
        <taxon>Tetradesmus</taxon>
    </lineage>
</organism>
<dbReference type="EMBL" id="FNXT01000665">
    <property type="protein sequence ID" value="SZX65805.1"/>
    <property type="molecule type" value="Genomic_DNA"/>
</dbReference>
<gene>
    <name evidence="2" type="ORF">BQ4739_LOCUS6271</name>
</gene>
<dbReference type="PANTHER" id="PTHR45521:SF2">
    <property type="entry name" value="TRANSDUCIN_WD40 REPEAT-LIKE SUPERFAMILY PROTEIN"/>
    <property type="match status" value="1"/>
</dbReference>
<dbReference type="PANTHER" id="PTHR45521">
    <property type="entry name" value="TSET COMPLEX MEMBER TSTF"/>
    <property type="match status" value="1"/>
</dbReference>
<dbReference type="SUPFAM" id="SSF50978">
    <property type="entry name" value="WD40 repeat-like"/>
    <property type="match status" value="1"/>
</dbReference>
<evidence type="ECO:0000313" key="2">
    <source>
        <dbReference type="EMBL" id="SZX65805.1"/>
    </source>
</evidence>
<accession>A0A383VJV5</accession>
<dbReference type="InterPro" id="IPR053290">
    <property type="entry name" value="TSET_complex_member"/>
</dbReference>
<reference evidence="2 3" key="1">
    <citation type="submission" date="2016-10" db="EMBL/GenBank/DDBJ databases">
        <authorList>
            <person name="Cai Z."/>
        </authorList>
    </citation>
    <scope>NUCLEOTIDE SEQUENCE [LARGE SCALE GENOMIC DNA]</scope>
</reference>
<dbReference type="InterPro" id="IPR015943">
    <property type="entry name" value="WD40/YVTN_repeat-like_dom_sf"/>
</dbReference>
<protein>
    <submittedName>
        <fullName evidence="2">Uncharacterized protein</fullName>
    </submittedName>
</protein>
<evidence type="ECO:0000313" key="3">
    <source>
        <dbReference type="Proteomes" id="UP000256970"/>
    </source>
</evidence>
<dbReference type="Proteomes" id="UP000256970">
    <property type="component" value="Unassembled WGS sequence"/>
</dbReference>
<sequence>MLQLRGFSGTRDKVKLVEFHPVQPWIAFADKADNVRVWDWTTQQALHELQLGGADDEGLMEAAINTVPAKDPAFISNPSALSYAPSRTASGKVRQVAFLDPEVAYWQTATQHAMVNGNSTNTPDAVNVHALDGTRLLVVVCENKVLLHDLNTRKPYEVPRAALDGKSPTCVSFLFRGGKHAPGGQPNANSLMTSPVLAIGCSDGAVRLLHLATLRVIGKLVGNHKAAISCLLTLPSKAHFKTQEDTQQQAAGSHKDRAGRHKQQQQQQDRAAALAPPSPPEFVPSVDLVFGGDSAGGLFVWEPFRLPLGSAEREVAPRVAVAGHAGEVWAACLAPGPEDPQAAAAKIFTAGSDHRLAAWDATSFAELWRTKLDAKSPATSLAYSHRYFNLSGAHALLATVNGPGVVAAYTLASMPAERGLRACANLAGLVPPGSKKVPKAYTVAVSPVRPNLAAVGCNTGMAFMTFDRMYPLPVAPLPLRNLAEAHISPTHRLPREPVAASYVAHMGDAVWFVNCTAVEKDVGGVKQLVPQVVSQEPIGPATGRTGRAIVGVSATGEYVSVCWPASRAYVVYYRTLAATWQQVDSGLGVDLAWHSSRSVFAVLEEPPPPAPSSSKSKKWGARKEDPKAAAAEAAVLAAAIAGATVVRIKSLDGLGVSMVCQQVALSGDVPVGLHGGPLLGIAMKRMTSSGAELSGEEGSPVLQFFSWNGVSKLGPELPEPSAVAWDPTLRYLALAYLRQVQIFRAQPQLESLGSLPIAGTTSVAWGVRQLYIATPTSVLLAFVAAEERSGASFSLLDMGPADDVAAGSTLQFVQLAGLTGTTATSSLREDSSGADASLPGPCPRPAGPVLLLGPRQGNLWLVNCLGQPQMVPLDHPGIRSRCLCAQGDLVGAVAVARHGLAPGQHDSIASFLRLQGGLPGAHLALMGLQGLSLEMEAELCMATGQWRRACVCCEALMRGCNDRATLASSEAYAQALPDAAAEAADTGPTSSAGEFNAVAALSAMKDAAAAAAVTAAPPPQATVAKQQQQMWGLMGFGGLFVDEYQLPAEPEQEAVDKAKDPLAKGEVAWGAPLQHDWQFAEPPKRLSSWDGSGQPGWDPEAARSSAGLVAAATAVAAAAQPPPASAVSLAMRLVEGSQAAGITDVTRRASQLLLAHRGLLTAPQLARLAAKMAEVGMTREITGLVDSSVASGSHQGQAVGFVAAALTGDLVRLQRALQLSGTDALAALQSNTYRLPTAMATERCWNAALQHISAAAATHATSSYAYYTVTQSGL</sequence>
<keyword evidence="3" id="KW-1185">Reference proteome</keyword>
<dbReference type="SUPFAM" id="SSF50998">
    <property type="entry name" value="Quinoprotein alcohol dehydrogenase-like"/>
    <property type="match status" value="1"/>
</dbReference>
<feature type="region of interest" description="Disordered" evidence="1">
    <location>
        <begin position="242"/>
        <end position="279"/>
    </location>
</feature>
<feature type="region of interest" description="Disordered" evidence="1">
    <location>
        <begin position="604"/>
        <end position="624"/>
    </location>
</feature>
<dbReference type="AlphaFoldDB" id="A0A383VJV5"/>
<evidence type="ECO:0000256" key="1">
    <source>
        <dbReference type="SAM" id="MobiDB-lite"/>
    </source>
</evidence>
<dbReference type="STRING" id="3088.A0A383VJV5"/>